<feature type="domain" description="Endonuclease GajA/Old nuclease/RecF-like AAA" evidence="2">
    <location>
        <begin position="1"/>
        <end position="49"/>
    </location>
</feature>
<accession>A0A063Y8N3</accession>
<dbReference type="InterPro" id="IPR041685">
    <property type="entry name" value="AAA_GajA/Old/RecF-like"/>
</dbReference>
<feature type="transmembrane region" description="Helical" evidence="1">
    <location>
        <begin position="62"/>
        <end position="79"/>
    </location>
</feature>
<proteinExistence type="predicted"/>
<evidence type="ECO:0000313" key="4">
    <source>
        <dbReference type="Proteomes" id="UP000027318"/>
    </source>
</evidence>
<dbReference type="Proteomes" id="UP000027318">
    <property type="component" value="Unassembled WGS sequence"/>
</dbReference>
<name>A0A063Y8N3_9GAMM</name>
<dbReference type="EMBL" id="JMSZ01000016">
    <property type="protein sequence ID" value="KDE40747.1"/>
    <property type="molecule type" value="Genomic_DNA"/>
</dbReference>
<keyword evidence="4" id="KW-1185">Reference proteome</keyword>
<dbReference type="STRING" id="267850.ADINL_1339"/>
<gene>
    <name evidence="3" type="ORF">ADINL_1339</name>
</gene>
<keyword evidence="1" id="KW-1133">Transmembrane helix</keyword>
<keyword evidence="1" id="KW-0812">Transmembrane</keyword>
<dbReference type="Pfam" id="PF13175">
    <property type="entry name" value="AAA_15"/>
    <property type="match status" value="1"/>
</dbReference>
<evidence type="ECO:0000259" key="2">
    <source>
        <dbReference type="Pfam" id="PF13175"/>
    </source>
</evidence>
<dbReference type="Gene3D" id="3.40.50.300">
    <property type="entry name" value="P-loop containing nucleotide triphosphate hydrolases"/>
    <property type="match status" value="1"/>
</dbReference>
<dbReference type="RefSeq" id="WP_036545119.1">
    <property type="nucleotide sequence ID" value="NZ_JMSZ01000016.1"/>
</dbReference>
<reference evidence="3 4" key="1">
    <citation type="journal article" date="2005" name="Int. J. Syst. Evol. Microbiol.">
        <title>Nitrincola lacisaponensis gen. nov., sp. nov., a novel alkaliphilic bacterium isolated from an alkaline, saline lake.</title>
        <authorList>
            <person name="Dimitriu P.A."/>
            <person name="Shukla S.K."/>
            <person name="Conradt J."/>
            <person name="Marquez M.C."/>
            <person name="Ventosa A."/>
            <person name="Maglia A."/>
            <person name="Peyton B.M."/>
            <person name="Pinkart H.C."/>
            <person name="Mormile M.R."/>
        </authorList>
    </citation>
    <scope>NUCLEOTIDE SEQUENCE [LARGE SCALE GENOMIC DNA]</scope>
    <source>
        <strain evidence="3 4">4CA</strain>
    </source>
</reference>
<comment type="caution">
    <text evidence="3">The sequence shown here is derived from an EMBL/GenBank/DDBJ whole genome shotgun (WGS) entry which is preliminary data.</text>
</comment>
<evidence type="ECO:0000313" key="3">
    <source>
        <dbReference type="EMBL" id="KDE40747.1"/>
    </source>
</evidence>
<keyword evidence="1" id="KW-0472">Membrane</keyword>
<protein>
    <recommendedName>
        <fullName evidence="2">Endonuclease GajA/Old nuclease/RecF-like AAA domain-containing protein</fullName>
    </recommendedName>
</protein>
<dbReference type="SUPFAM" id="SSF52540">
    <property type="entry name" value="P-loop containing nucleoside triphosphate hydrolases"/>
    <property type="match status" value="1"/>
</dbReference>
<dbReference type="InterPro" id="IPR027417">
    <property type="entry name" value="P-loop_NTPase"/>
</dbReference>
<sequence length="82" mass="8935">MHLKSVKLTHFRGYRATTVIPIDEAMTGIVGRNDDGKSTILEALAIFFGSGAVMAYKYGRKGFSLAVGVGVLMTYLKLLPRI</sequence>
<organism evidence="3 4">
    <name type="scientific">Nitrincola lacisaponensis</name>
    <dbReference type="NCBI Taxonomy" id="267850"/>
    <lineage>
        <taxon>Bacteria</taxon>
        <taxon>Pseudomonadati</taxon>
        <taxon>Pseudomonadota</taxon>
        <taxon>Gammaproteobacteria</taxon>
        <taxon>Oceanospirillales</taxon>
        <taxon>Oceanospirillaceae</taxon>
        <taxon>Nitrincola</taxon>
    </lineage>
</organism>
<dbReference type="AlphaFoldDB" id="A0A063Y8N3"/>
<evidence type="ECO:0000256" key="1">
    <source>
        <dbReference type="SAM" id="Phobius"/>
    </source>
</evidence>